<dbReference type="PANTHER" id="PTHR30349">
    <property type="entry name" value="PHAGE INTEGRASE-RELATED"/>
    <property type="match status" value="1"/>
</dbReference>
<evidence type="ECO:0000259" key="2">
    <source>
        <dbReference type="PROSITE" id="PS51898"/>
    </source>
</evidence>
<dbReference type="InterPro" id="IPR013762">
    <property type="entry name" value="Integrase-like_cat_sf"/>
</dbReference>
<dbReference type="InterPro" id="IPR011010">
    <property type="entry name" value="DNA_brk_join_enz"/>
</dbReference>
<reference evidence="3 4" key="1">
    <citation type="journal article" date="2014" name="Front. Microbiol.">
        <title>Population and genomic analysis of the genus Halorubrum.</title>
        <authorList>
            <person name="Fullmer M.S."/>
            <person name="Soucy S.M."/>
            <person name="Swithers K.S."/>
            <person name="Makkay A.M."/>
            <person name="Wheeler R."/>
            <person name="Ventosa A."/>
            <person name="Gogarten J.P."/>
            <person name="Papke R.T."/>
        </authorList>
    </citation>
    <scope>NUCLEOTIDE SEQUENCE [LARGE SCALE GENOMIC DNA]</scope>
    <source>
        <strain evidence="3 4">Cb34</strain>
    </source>
</reference>
<gene>
    <name evidence="3" type="ORF">DJ70_12420</name>
</gene>
<proteinExistence type="predicted"/>
<evidence type="ECO:0000256" key="1">
    <source>
        <dbReference type="ARBA" id="ARBA00023172"/>
    </source>
</evidence>
<dbReference type="Gene3D" id="1.10.443.10">
    <property type="entry name" value="Intergrase catalytic core"/>
    <property type="match status" value="1"/>
</dbReference>
<dbReference type="OrthoDB" id="142231at2157"/>
<dbReference type="PROSITE" id="PS51898">
    <property type="entry name" value="TYR_RECOMBINASE"/>
    <property type="match status" value="1"/>
</dbReference>
<dbReference type="InterPro" id="IPR050090">
    <property type="entry name" value="Tyrosine_recombinase_XerCD"/>
</dbReference>
<protein>
    <submittedName>
        <fullName evidence="3">Integrase</fullName>
    </submittedName>
</protein>
<dbReference type="GO" id="GO:0006310">
    <property type="term" value="P:DNA recombination"/>
    <property type="evidence" value="ECO:0007669"/>
    <property type="project" value="UniProtKB-KW"/>
</dbReference>
<dbReference type="SUPFAM" id="SSF56349">
    <property type="entry name" value="DNA breaking-rejoining enzymes"/>
    <property type="match status" value="1"/>
</dbReference>
<sequence length="203" mass="22979">METQTQEKATVWLKPDQVDEMRSATVETSATYLAARNDALIATLYDTGLRVSEAIALDVDDHLDLDDSVIALPADLQKDYPTDRSPSYTEIELADETVRTLRMYLASRWKETAALWPSRQADRMSTESVRNVVRDAAVAADVRPLTLTGRGGPEDVTPHTLRHSVAYRMLNVEEGNTFYDVRNRLRHASIQTTERVYDHIDRV</sequence>
<dbReference type="Proteomes" id="UP000216308">
    <property type="component" value="Unassembled WGS sequence"/>
</dbReference>
<dbReference type="AlphaFoldDB" id="A0A256IF88"/>
<evidence type="ECO:0000313" key="3">
    <source>
        <dbReference type="EMBL" id="OYR55215.1"/>
    </source>
</evidence>
<comment type="caution">
    <text evidence="3">The sequence shown here is derived from an EMBL/GenBank/DDBJ whole genome shotgun (WGS) entry which is preliminary data.</text>
</comment>
<dbReference type="InterPro" id="IPR002104">
    <property type="entry name" value="Integrase_catalytic"/>
</dbReference>
<feature type="domain" description="Tyr recombinase" evidence="2">
    <location>
        <begin position="8"/>
        <end position="203"/>
    </location>
</feature>
<dbReference type="PANTHER" id="PTHR30349:SF81">
    <property type="entry name" value="TYROSINE RECOMBINASE XERC"/>
    <property type="match status" value="1"/>
</dbReference>
<keyword evidence="1" id="KW-0233">DNA recombination</keyword>
<dbReference type="EMBL" id="NHPJ01000107">
    <property type="protein sequence ID" value="OYR55215.1"/>
    <property type="molecule type" value="Genomic_DNA"/>
</dbReference>
<dbReference type="GO" id="GO:0003677">
    <property type="term" value="F:DNA binding"/>
    <property type="evidence" value="ECO:0007669"/>
    <property type="project" value="InterPro"/>
</dbReference>
<dbReference type="RefSeq" id="WP_094533484.1">
    <property type="nucleotide sequence ID" value="NZ_NHPJ01000107.1"/>
</dbReference>
<keyword evidence="4" id="KW-1185">Reference proteome</keyword>
<organism evidence="3 4">
    <name type="scientific">Halorubrum halodurans</name>
    <dbReference type="NCBI Taxonomy" id="1383851"/>
    <lineage>
        <taxon>Archaea</taxon>
        <taxon>Methanobacteriati</taxon>
        <taxon>Methanobacteriota</taxon>
        <taxon>Stenosarchaea group</taxon>
        <taxon>Halobacteria</taxon>
        <taxon>Halobacteriales</taxon>
        <taxon>Haloferacaceae</taxon>
        <taxon>Halorubrum</taxon>
    </lineage>
</organism>
<dbReference type="Pfam" id="PF00589">
    <property type="entry name" value="Phage_integrase"/>
    <property type="match status" value="1"/>
</dbReference>
<name>A0A256IF88_9EURY</name>
<dbReference type="GO" id="GO:0015074">
    <property type="term" value="P:DNA integration"/>
    <property type="evidence" value="ECO:0007669"/>
    <property type="project" value="InterPro"/>
</dbReference>
<accession>A0A256IF88</accession>
<evidence type="ECO:0000313" key="4">
    <source>
        <dbReference type="Proteomes" id="UP000216308"/>
    </source>
</evidence>